<dbReference type="SUPFAM" id="SSF69065">
    <property type="entry name" value="RNase III domain-like"/>
    <property type="match status" value="2"/>
</dbReference>
<dbReference type="Proteomes" id="UP000823046">
    <property type="component" value="Unassembled WGS sequence"/>
</dbReference>
<dbReference type="PROSITE" id="PS50142">
    <property type="entry name" value="RNASE_3_2"/>
    <property type="match status" value="2"/>
</dbReference>
<feature type="domain" description="RNase III" evidence="2">
    <location>
        <begin position="355"/>
        <end position="454"/>
    </location>
</feature>
<protein>
    <submittedName>
        <fullName evidence="3">Ribonuclease type III Dicer</fullName>
    </submittedName>
</protein>
<keyword evidence="1" id="KW-0378">Hydrolase</keyword>
<name>A0ABQ7J909_9APIC</name>
<evidence type="ECO:0000313" key="3">
    <source>
        <dbReference type="EMBL" id="KAF8820455.1"/>
    </source>
</evidence>
<gene>
    <name evidence="3" type="ORF">IE077_003167</name>
</gene>
<dbReference type="EMBL" id="JADAQX010000383">
    <property type="protein sequence ID" value="KAF8820455.1"/>
    <property type="molecule type" value="Genomic_DNA"/>
</dbReference>
<dbReference type="InterPro" id="IPR036389">
    <property type="entry name" value="RNase_III_sf"/>
</dbReference>
<accession>A0ABQ7J909</accession>
<dbReference type="CDD" id="cd00593">
    <property type="entry name" value="RIBOc"/>
    <property type="match status" value="2"/>
</dbReference>
<keyword evidence="4" id="KW-1185">Reference proteome</keyword>
<sequence>FIQDKIFLKLMGIQNFSTMAVRNAQLMKGLHPLFSKSVDLQHTTTASSSATPNVSENSEEIKNYFLSLDANIHNLSHPCFLLFPLAYDGITLDGNFLFNCYRLRNYAKSGKHKMEEEFESPSLMQLNDRKEFQSMIQRLPLFEDPWNRFFTADFSIETLYDKVELINTSKEMKEDVDMLIFQHLLSRGNELPLLRMDHEIRKPYRYFKLESFEKKSVQESFIDFEGFPKRSLDEFYKQVFNRECEKGNVDENGKNNGNCFVVIGKPFLQGTRKSFLAGSSKLERWFLPKHAPQFVHLLPLTEPMCKQIGEIAVTIHEIEIQEKHAEFLDNIKTILSKMTARDANDLNAIFSSDWHNQRLEFLGDSILKFVISLWLFWIFKNQLEGELSTHRGHIVSNTFLRRSFRRHKVQAYVHARGFERSGDTLMDLRGQLISHKMQADIMEALLAAIYLTGRVTPLSDEICTSETFNPLRRTDGTTRASLVFSLLRAALFCDKFLLSDKTLLVSEGEFNPFLSKDFLTAEEVMLSIIEKGKENKSSLLHGFEKDYPTRYVWFQDLQFGENLTLENSHKETLVKSILSTSRFLLYAWLYPYYQLINPKHEHDILFSVVRNRSSDLPFERYERMEFLGDAILSHLITEWLYSSFPACREGVLSEIRGILQSNNYLARKFCRKIMAVDPKIYACNFILNNLGSACFHLAAQNEGMNHLRHFQDGLSASASDDFDDTAATFIKKSKGDATIIKEKTVESAQIGENVPQKALSDIYEAALAGLFFRLDLDLGTVWEVIKRDIICSKPAIEKHIAAWISSRAAKSSPP</sequence>
<dbReference type="PANTHER" id="PTHR14950:SF37">
    <property type="entry name" value="ENDORIBONUCLEASE DICER"/>
    <property type="match status" value="1"/>
</dbReference>
<dbReference type="Pfam" id="PF00636">
    <property type="entry name" value="Ribonuclease_3"/>
    <property type="match status" value="2"/>
</dbReference>
<reference evidence="3 4" key="1">
    <citation type="journal article" date="2020" name="bioRxiv">
        <title>Metabolic contributions of an alphaproteobacterial endosymbiont in the apicomplexan Cardiosporidium cionae.</title>
        <authorList>
            <person name="Hunter E.S."/>
            <person name="Paight C.J."/>
            <person name="Lane C.E."/>
        </authorList>
    </citation>
    <scope>NUCLEOTIDE SEQUENCE [LARGE SCALE GENOMIC DNA]</scope>
    <source>
        <strain evidence="3">ESH_2018</strain>
    </source>
</reference>
<evidence type="ECO:0000313" key="4">
    <source>
        <dbReference type="Proteomes" id="UP000823046"/>
    </source>
</evidence>
<evidence type="ECO:0000256" key="1">
    <source>
        <dbReference type="ARBA" id="ARBA00022801"/>
    </source>
</evidence>
<proteinExistence type="predicted"/>
<comment type="caution">
    <text evidence="3">The sequence shown here is derived from an EMBL/GenBank/DDBJ whole genome shotgun (WGS) entry which is preliminary data.</text>
</comment>
<feature type="non-terminal residue" evidence="3">
    <location>
        <position position="1"/>
    </location>
</feature>
<evidence type="ECO:0000259" key="2">
    <source>
        <dbReference type="PROSITE" id="PS50142"/>
    </source>
</evidence>
<dbReference type="PROSITE" id="PS00517">
    <property type="entry name" value="RNASE_3_1"/>
    <property type="match status" value="2"/>
</dbReference>
<dbReference type="Gene3D" id="1.10.1520.10">
    <property type="entry name" value="Ribonuclease III domain"/>
    <property type="match status" value="2"/>
</dbReference>
<dbReference type="PANTHER" id="PTHR14950">
    <property type="entry name" value="DICER-RELATED"/>
    <property type="match status" value="1"/>
</dbReference>
<organism evidence="3 4">
    <name type="scientific">Cardiosporidium cionae</name>
    <dbReference type="NCBI Taxonomy" id="476202"/>
    <lineage>
        <taxon>Eukaryota</taxon>
        <taxon>Sar</taxon>
        <taxon>Alveolata</taxon>
        <taxon>Apicomplexa</taxon>
        <taxon>Aconoidasida</taxon>
        <taxon>Nephromycida</taxon>
        <taxon>Cardiosporidium</taxon>
    </lineage>
</organism>
<feature type="domain" description="RNase III" evidence="2">
    <location>
        <begin position="596"/>
        <end position="667"/>
    </location>
</feature>
<dbReference type="SMART" id="SM00535">
    <property type="entry name" value="RIBOc"/>
    <property type="match status" value="2"/>
</dbReference>
<dbReference type="InterPro" id="IPR000999">
    <property type="entry name" value="RNase_III_dom"/>
</dbReference>